<proteinExistence type="predicted"/>
<evidence type="ECO:0000313" key="3">
    <source>
        <dbReference type="Proteomes" id="UP001354989"/>
    </source>
</evidence>
<protein>
    <recommendedName>
        <fullName evidence="4">Outer membrane protein beta-barrel domain-containing protein</fullName>
    </recommendedName>
</protein>
<name>A0ABM7VCF1_9BACT</name>
<evidence type="ECO:0008006" key="4">
    <source>
        <dbReference type="Google" id="ProtNLM"/>
    </source>
</evidence>
<dbReference type="RefSeq" id="WP_332921074.1">
    <property type="nucleotide sequence ID" value="NZ_AP025292.1"/>
</dbReference>
<keyword evidence="1" id="KW-0732">Signal</keyword>
<dbReference type="Proteomes" id="UP001354989">
    <property type="component" value="Chromosome"/>
</dbReference>
<organism evidence="2 3">
    <name type="scientific">Persicobacter psychrovividus</name>
    <dbReference type="NCBI Taxonomy" id="387638"/>
    <lineage>
        <taxon>Bacteria</taxon>
        <taxon>Pseudomonadati</taxon>
        <taxon>Bacteroidota</taxon>
        <taxon>Cytophagia</taxon>
        <taxon>Cytophagales</taxon>
        <taxon>Persicobacteraceae</taxon>
        <taxon>Persicobacter</taxon>
    </lineage>
</organism>
<keyword evidence="3" id="KW-1185">Reference proteome</keyword>
<gene>
    <name evidence="2" type="ORF">PEPS_06920</name>
</gene>
<accession>A0ABM7VCF1</accession>
<reference evidence="2 3" key="1">
    <citation type="submission" date="2021-12" db="EMBL/GenBank/DDBJ databases">
        <title>Genome sequencing of bacteria with rrn-lacking chromosome and rrn-plasmid.</title>
        <authorList>
            <person name="Anda M."/>
            <person name="Iwasaki W."/>
        </authorList>
    </citation>
    <scope>NUCLEOTIDE SEQUENCE [LARGE SCALE GENOMIC DNA]</scope>
    <source>
        <strain evidence="2 3">NBRC 101262</strain>
    </source>
</reference>
<feature type="chain" id="PRO_5046687089" description="Outer membrane protein beta-barrel domain-containing protein" evidence="1">
    <location>
        <begin position="24"/>
        <end position="190"/>
    </location>
</feature>
<feature type="signal peptide" evidence="1">
    <location>
        <begin position="1"/>
        <end position="23"/>
    </location>
</feature>
<evidence type="ECO:0000313" key="2">
    <source>
        <dbReference type="EMBL" id="BDC98411.1"/>
    </source>
</evidence>
<sequence length="190" mass="21471">MLKKLLVIALVVASLGVAGQAVAQENHHEEENSLLNSLNIYTGFTFIPKKHYVEAEGLDNTGNWVPAIGLDYFRKLSERWSVGFTGDVELDQYSVRPENSTEAEEEVRRENVMILGVVGKYEFLKGLSVFAGPGYEHAFAEEDENFFVIKTGLEYEIEFGDGWQITPSVTYDYKDVYQTISYGFSVGKRF</sequence>
<evidence type="ECO:0000256" key="1">
    <source>
        <dbReference type="SAM" id="SignalP"/>
    </source>
</evidence>
<dbReference type="EMBL" id="AP025292">
    <property type="protein sequence ID" value="BDC98411.1"/>
    <property type="molecule type" value="Genomic_DNA"/>
</dbReference>